<name>A0A0V8IS36_9MICC</name>
<dbReference type="GO" id="GO:0004029">
    <property type="term" value="F:aldehyde dehydrogenase (NAD+) activity"/>
    <property type="evidence" value="ECO:0007669"/>
    <property type="project" value="TreeGrafter"/>
</dbReference>
<reference evidence="2 3" key="1">
    <citation type="journal article" date="2014" name="Arch. Microbiol.">
        <title>Arthrobacter enclensis sp. nov., isolated from sediment sample.</title>
        <authorList>
            <person name="Dastager S.G."/>
            <person name="Liu Q."/>
            <person name="Tang S.K."/>
            <person name="Krishnamurthi S."/>
            <person name="Lee J.C."/>
            <person name="Li W.J."/>
        </authorList>
    </citation>
    <scope>NUCLEOTIDE SEQUENCE [LARGE SCALE GENOMIC DNA]</scope>
    <source>
        <strain evidence="2 3">NIO-1008</strain>
    </source>
</reference>
<dbReference type="InterPro" id="IPR001509">
    <property type="entry name" value="Epimerase_deHydtase"/>
</dbReference>
<dbReference type="Proteomes" id="UP000053199">
    <property type="component" value="Unassembled WGS sequence"/>
</dbReference>
<gene>
    <name evidence="2" type="ORF">AS031_05710</name>
</gene>
<evidence type="ECO:0000259" key="1">
    <source>
        <dbReference type="Pfam" id="PF01370"/>
    </source>
</evidence>
<keyword evidence="3" id="KW-1185">Reference proteome</keyword>
<dbReference type="AlphaFoldDB" id="A0A0V8IS36"/>
<sequence length="307" mass="31810">MGGHVVSDLSAGGEQVRLLVHEEPRNMVPRPGVELVTGDVRDAEAIERAMTGCRAVVHIAGAAGLNATDGARMRSINVGGTLVVAASARRHGAHMVHMSSASAVGLVRDRLVDETCTAELPRHPYPRSKRAGERAVLEEAARGLSAVILNPGAVLATGGAAANTWSGMATAVRRGAFPLAPPGGFGFVARQTLVAGVRAAVDGAGGTTAERYLLVDENLSHRDLIERIAARVGMRAPRGTAPASLLGAACAVGRVTGPSASGLLHPDNLPFLTWRVTYDGSRARRILGVPHTPIDHAIDELTAQEAA</sequence>
<dbReference type="Pfam" id="PF01370">
    <property type="entry name" value="Epimerase"/>
    <property type="match status" value="1"/>
</dbReference>
<dbReference type="Gene3D" id="3.40.50.720">
    <property type="entry name" value="NAD(P)-binding Rossmann-like Domain"/>
    <property type="match status" value="1"/>
</dbReference>
<dbReference type="PANTHER" id="PTHR48079">
    <property type="entry name" value="PROTEIN YEEZ"/>
    <property type="match status" value="1"/>
</dbReference>
<proteinExistence type="predicted"/>
<dbReference type="PANTHER" id="PTHR48079:SF6">
    <property type="entry name" value="NAD(P)-BINDING DOMAIN-CONTAINING PROTEIN-RELATED"/>
    <property type="match status" value="1"/>
</dbReference>
<organism evidence="2 3">
    <name type="scientific">Pseudarthrobacter enclensis</name>
    <dbReference type="NCBI Taxonomy" id="993070"/>
    <lineage>
        <taxon>Bacteria</taxon>
        <taxon>Bacillati</taxon>
        <taxon>Actinomycetota</taxon>
        <taxon>Actinomycetes</taxon>
        <taxon>Micrococcales</taxon>
        <taxon>Micrococcaceae</taxon>
        <taxon>Pseudarthrobacter</taxon>
    </lineage>
</organism>
<dbReference type="InterPro" id="IPR051783">
    <property type="entry name" value="NAD(P)-dependent_oxidoreduct"/>
</dbReference>
<dbReference type="SUPFAM" id="SSF51735">
    <property type="entry name" value="NAD(P)-binding Rossmann-fold domains"/>
    <property type="match status" value="1"/>
</dbReference>
<protein>
    <recommendedName>
        <fullName evidence="1">NAD-dependent epimerase/dehydratase domain-containing protein</fullName>
    </recommendedName>
</protein>
<dbReference type="InterPro" id="IPR036291">
    <property type="entry name" value="NAD(P)-bd_dom_sf"/>
</dbReference>
<dbReference type="STRING" id="993070.AS031_05710"/>
<dbReference type="GO" id="GO:0005737">
    <property type="term" value="C:cytoplasm"/>
    <property type="evidence" value="ECO:0007669"/>
    <property type="project" value="TreeGrafter"/>
</dbReference>
<comment type="caution">
    <text evidence="2">The sequence shown here is derived from an EMBL/GenBank/DDBJ whole genome shotgun (WGS) entry which is preliminary data.</text>
</comment>
<accession>A0A0V8IS36</accession>
<evidence type="ECO:0000313" key="2">
    <source>
        <dbReference type="EMBL" id="KSU77574.1"/>
    </source>
</evidence>
<dbReference type="EMBL" id="LNQM01000002">
    <property type="protein sequence ID" value="KSU77574.1"/>
    <property type="molecule type" value="Genomic_DNA"/>
</dbReference>
<evidence type="ECO:0000313" key="3">
    <source>
        <dbReference type="Proteomes" id="UP000053199"/>
    </source>
</evidence>
<feature type="domain" description="NAD-dependent epimerase/dehydratase" evidence="1">
    <location>
        <begin position="2"/>
        <end position="174"/>
    </location>
</feature>